<keyword evidence="6" id="KW-0503">Monooxygenase</keyword>
<dbReference type="RefSeq" id="WP_094025507.1">
    <property type="nucleotide sequence ID" value="NZ_NGAF01000005.1"/>
</dbReference>
<evidence type="ECO:0000256" key="1">
    <source>
        <dbReference type="ARBA" id="ARBA00010617"/>
    </source>
</evidence>
<evidence type="ECO:0000256" key="7">
    <source>
        <dbReference type="SAM" id="MobiDB-lite"/>
    </source>
</evidence>
<dbReference type="GO" id="GO:0005506">
    <property type="term" value="F:iron ion binding"/>
    <property type="evidence" value="ECO:0007669"/>
    <property type="project" value="InterPro"/>
</dbReference>
<dbReference type="EC" id="1.14.-.-" evidence="8"/>
<dbReference type="PANTHER" id="PTHR46696:SF1">
    <property type="entry name" value="CYTOCHROME P450 YJIB-RELATED"/>
    <property type="match status" value="1"/>
</dbReference>
<keyword evidence="4 8" id="KW-0560">Oxidoreductase</keyword>
<dbReference type="EMBL" id="NGAF01000005">
    <property type="protein sequence ID" value="OXR44839.1"/>
    <property type="molecule type" value="Genomic_DNA"/>
</dbReference>
<dbReference type="GO" id="GO:0016705">
    <property type="term" value="F:oxidoreductase activity, acting on paired donors, with incorporation or reduction of molecular oxygen"/>
    <property type="evidence" value="ECO:0007669"/>
    <property type="project" value="InterPro"/>
</dbReference>
<comment type="similarity">
    <text evidence="1">Belongs to the cytochrome P450 family.</text>
</comment>
<reference evidence="8 9" key="1">
    <citation type="submission" date="2017-07" db="EMBL/GenBank/DDBJ databases">
        <title>First draft Genome Sequence of Nocardia cerradoensis isolated from human infection.</title>
        <authorList>
            <person name="Carrasco G."/>
        </authorList>
    </citation>
    <scope>NUCLEOTIDE SEQUENCE [LARGE SCALE GENOMIC DNA]</scope>
    <source>
        <strain evidence="8 9">CNM20130759</strain>
    </source>
</reference>
<sequence length="417" mass="45356">MLNDTDAVRNSGRTSGHGSPARSAEPQIRLDSTDFAADPHRAYESMRRRGPLVPIELAPGVPATLVIGYQAALQILNDEARFPADPRRWEKNAPPDCPVTPMLGYRQNALRTAGAEHARYRRTITDALDTVNLHKVHGAVARAADALVNSFCERGTADLRMDYAFPLTFRVLSELMGFPEDAASAAYQGMAAMLDGVGAEEGQQRFIEALLAVVEQKRERPGDDLTSRLLTHPEGLDPMEMVNQAALLFSAGTEPTCNLILNTLLLLMADEEYGGNVLSGAMDTRDAIDEVLFADPPLANFCMTYPRQPQLIGDVWLPADQPVVVSLAACNTDPHIVGGDRRGNRSHLAWGVGPHSCPAQPLAQTIARQAIDLLLDALPDIRPEVPAQQLSWRTGQFHRALAALPVVFPACPPMRLT</sequence>
<evidence type="ECO:0000256" key="5">
    <source>
        <dbReference type="ARBA" id="ARBA00023004"/>
    </source>
</evidence>
<name>A0A231H7L0_9NOCA</name>
<evidence type="ECO:0000313" key="9">
    <source>
        <dbReference type="Proteomes" id="UP000215506"/>
    </source>
</evidence>
<comment type="caution">
    <text evidence="8">The sequence shown here is derived from an EMBL/GenBank/DDBJ whole genome shotgun (WGS) entry which is preliminary data.</text>
</comment>
<evidence type="ECO:0000256" key="3">
    <source>
        <dbReference type="ARBA" id="ARBA00022723"/>
    </source>
</evidence>
<feature type="region of interest" description="Disordered" evidence="7">
    <location>
        <begin position="1"/>
        <end position="35"/>
    </location>
</feature>
<proteinExistence type="inferred from homology"/>
<evidence type="ECO:0000256" key="6">
    <source>
        <dbReference type="ARBA" id="ARBA00023033"/>
    </source>
</evidence>
<keyword evidence="5" id="KW-0408">Iron</keyword>
<dbReference type="GO" id="GO:0004497">
    <property type="term" value="F:monooxygenase activity"/>
    <property type="evidence" value="ECO:0007669"/>
    <property type="project" value="UniProtKB-KW"/>
</dbReference>
<dbReference type="InterPro" id="IPR017972">
    <property type="entry name" value="Cyt_P450_CS"/>
</dbReference>
<dbReference type="InterPro" id="IPR036396">
    <property type="entry name" value="Cyt_P450_sf"/>
</dbReference>
<gene>
    <name evidence="8" type="ORF">B7C42_02793</name>
</gene>
<dbReference type="GO" id="GO:0020037">
    <property type="term" value="F:heme binding"/>
    <property type="evidence" value="ECO:0007669"/>
    <property type="project" value="InterPro"/>
</dbReference>
<dbReference type="PANTHER" id="PTHR46696">
    <property type="entry name" value="P450, PUTATIVE (EUROFUNG)-RELATED"/>
    <property type="match status" value="1"/>
</dbReference>
<keyword evidence="9" id="KW-1185">Reference proteome</keyword>
<keyword evidence="3" id="KW-0479">Metal-binding</keyword>
<evidence type="ECO:0000256" key="4">
    <source>
        <dbReference type="ARBA" id="ARBA00023002"/>
    </source>
</evidence>
<dbReference type="PROSITE" id="PS00086">
    <property type="entry name" value="CYTOCHROME_P450"/>
    <property type="match status" value="1"/>
</dbReference>
<keyword evidence="2" id="KW-0349">Heme</keyword>
<evidence type="ECO:0000313" key="8">
    <source>
        <dbReference type="EMBL" id="OXR44839.1"/>
    </source>
</evidence>
<protein>
    <submittedName>
        <fullName evidence="8">Cytochrome P450 107B1</fullName>
        <ecNumber evidence="8">1.14.-.-</ecNumber>
    </submittedName>
</protein>
<dbReference type="Proteomes" id="UP000215506">
    <property type="component" value="Unassembled WGS sequence"/>
</dbReference>
<dbReference type="SUPFAM" id="SSF48264">
    <property type="entry name" value="Cytochrome P450"/>
    <property type="match status" value="1"/>
</dbReference>
<dbReference type="Gene3D" id="1.10.630.10">
    <property type="entry name" value="Cytochrome P450"/>
    <property type="match status" value="1"/>
</dbReference>
<accession>A0A231H7L0</accession>
<organism evidence="8 9">
    <name type="scientific">Nocardia cerradoensis</name>
    <dbReference type="NCBI Taxonomy" id="85688"/>
    <lineage>
        <taxon>Bacteria</taxon>
        <taxon>Bacillati</taxon>
        <taxon>Actinomycetota</taxon>
        <taxon>Actinomycetes</taxon>
        <taxon>Mycobacteriales</taxon>
        <taxon>Nocardiaceae</taxon>
        <taxon>Nocardia</taxon>
    </lineage>
</organism>
<evidence type="ECO:0000256" key="2">
    <source>
        <dbReference type="ARBA" id="ARBA00022617"/>
    </source>
</evidence>
<dbReference type="PRINTS" id="PR00359">
    <property type="entry name" value="BP450"/>
</dbReference>
<dbReference type="InterPro" id="IPR002397">
    <property type="entry name" value="Cyt_P450_B"/>
</dbReference>
<dbReference type="AlphaFoldDB" id="A0A231H7L0"/>